<proteinExistence type="predicted"/>
<dbReference type="InterPro" id="IPR014922">
    <property type="entry name" value="YdhG-like"/>
</dbReference>
<dbReference type="Gene3D" id="3.90.1150.200">
    <property type="match status" value="1"/>
</dbReference>
<feature type="domain" description="YdhG-like" evidence="1">
    <location>
        <begin position="27"/>
        <end position="118"/>
    </location>
</feature>
<sequence>MTMAATKPNDTEGVNQYIANLPIEQQIALERVRQIIKNTVPEAVEFISYKMPAYHCHGMIGGFAAFKNHCSFFPWNAQTIIDFATELKDFKTSAGTIQFTPEKPLPKELLQKILRYRVAGNLEKKK</sequence>
<dbReference type="EMBL" id="AP025184">
    <property type="protein sequence ID" value="BDB55512.1"/>
    <property type="molecule type" value="Genomic_DNA"/>
</dbReference>
<evidence type="ECO:0000259" key="1">
    <source>
        <dbReference type="Pfam" id="PF08818"/>
    </source>
</evidence>
<dbReference type="SUPFAM" id="SSF159888">
    <property type="entry name" value="YdhG-like"/>
    <property type="match status" value="1"/>
</dbReference>
<evidence type="ECO:0000313" key="2">
    <source>
        <dbReference type="EMBL" id="BDB55512.1"/>
    </source>
</evidence>
<organism evidence="2 3">
    <name type="scientific">Flavobacterium ammoniigenes</name>
    <dbReference type="NCBI Taxonomy" id="1751095"/>
    <lineage>
        <taxon>Bacteria</taxon>
        <taxon>Pseudomonadati</taxon>
        <taxon>Bacteroidota</taxon>
        <taxon>Flavobacteriia</taxon>
        <taxon>Flavobacteriales</taxon>
        <taxon>Flavobacteriaceae</taxon>
        <taxon>Flavobacterium</taxon>
    </lineage>
</organism>
<reference evidence="2 3" key="2">
    <citation type="journal article" date="2022" name="Microorganisms">
        <title>Complete Genome Sequences of Two Flavobacterium ammonificans Strains and a Flavobacterium ammoniigenes Strain of Ammonifying Bacterioplankton Isolated from Surface River Water.</title>
        <authorList>
            <person name="Suda W."/>
            <person name="Ogata Y."/>
            <person name="Shindo C."/>
            <person name="Watanabe K."/>
        </authorList>
    </citation>
    <scope>NUCLEOTIDE SEQUENCE [LARGE SCALE GENOMIC DNA]</scope>
    <source>
        <strain evidence="2 3">GENT5</strain>
    </source>
</reference>
<name>A0ABM7V7F6_9FLAO</name>
<evidence type="ECO:0000313" key="3">
    <source>
        <dbReference type="Proteomes" id="UP001319867"/>
    </source>
</evidence>
<dbReference type="Pfam" id="PF08818">
    <property type="entry name" value="DUF1801"/>
    <property type="match status" value="1"/>
</dbReference>
<keyword evidence="3" id="KW-1185">Reference proteome</keyword>
<gene>
    <name evidence="2" type="ORF">GENT5_18170</name>
</gene>
<reference evidence="2 3" key="1">
    <citation type="journal article" date="2022" name="Int. J. Syst. Evol. Microbiol.">
        <title>Flavobacterium ammonificans sp. nov. and Flavobacterium ammoniigenes sp. nov., ammonifying bacteria isolated from surface river water.</title>
        <authorList>
            <person name="Watanabe K."/>
            <person name="Kitamura T."/>
            <person name="Ogata Y."/>
            <person name="Shindo C."/>
            <person name="Suda W."/>
        </authorList>
    </citation>
    <scope>NUCLEOTIDE SEQUENCE [LARGE SCALE GENOMIC DNA]</scope>
    <source>
        <strain evidence="2 3">GENT5</strain>
    </source>
</reference>
<accession>A0ABM7V7F6</accession>
<protein>
    <recommendedName>
        <fullName evidence="1">YdhG-like domain-containing protein</fullName>
    </recommendedName>
</protein>
<dbReference type="Proteomes" id="UP001319867">
    <property type="component" value="Chromosome"/>
</dbReference>